<protein>
    <submittedName>
        <fullName evidence="1">Prepilin-type N-terminal cleavage/methylation domain-containing protein</fullName>
    </submittedName>
</protein>
<dbReference type="NCBIfam" id="TIGR02532">
    <property type="entry name" value="IV_pilin_GFxxxE"/>
    <property type="match status" value="1"/>
</dbReference>
<dbReference type="SUPFAM" id="SSF54523">
    <property type="entry name" value="Pili subunits"/>
    <property type="match status" value="1"/>
</dbReference>
<evidence type="ECO:0000313" key="2">
    <source>
        <dbReference type="Proteomes" id="UP000576225"/>
    </source>
</evidence>
<proteinExistence type="predicted"/>
<dbReference type="PANTHER" id="PTHR30093">
    <property type="entry name" value="GENERAL SECRETION PATHWAY PROTEIN G"/>
    <property type="match status" value="1"/>
</dbReference>
<gene>
    <name evidence="1" type="ORF">HF882_14740</name>
</gene>
<dbReference type="InterPro" id="IPR045584">
    <property type="entry name" value="Pilin-like"/>
</dbReference>
<dbReference type="RefSeq" id="WP_168963144.1">
    <property type="nucleotide sequence ID" value="NZ_CAUFPP010000150.1"/>
</dbReference>
<sequence length="257" mass="28578">MVVNKRFTLIELLVVIAIIAILAAMLMPALNKARAAAQKTTCLSNVGQVMKAQILYAEDSNGYMVTVAKYEEKNYEPWTALLTRENTRTTTLQKGNGYISLKTLRCPGKPENQKASSDNLLWGVYGFVKGRNDTQYHDSNMKKRNRLGSYFHTIDSNDNMFFALHRMKRPSGTFLAGDTAASTGNEKGQSCWSFSPSNPLDSQVVGLHLAHDERATVGAADGHAESMNRQELNQCPFNFRYMLSQALVPVTISQDVD</sequence>
<name>A0A848B448_9BACT</name>
<comment type="caution">
    <text evidence="1">The sequence shown here is derived from an EMBL/GenBank/DDBJ whole genome shotgun (WGS) entry which is preliminary data.</text>
</comment>
<organism evidence="1 2">
    <name type="scientific">Victivallis vadensis</name>
    <dbReference type="NCBI Taxonomy" id="172901"/>
    <lineage>
        <taxon>Bacteria</taxon>
        <taxon>Pseudomonadati</taxon>
        <taxon>Lentisphaerota</taxon>
        <taxon>Lentisphaeria</taxon>
        <taxon>Victivallales</taxon>
        <taxon>Victivallaceae</taxon>
        <taxon>Victivallis</taxon>
    </lineage>
</organism>
<dbReference type="EMBL" id="JABAEW010000031">
    <property type="protein sequence ID" value="NMD87842.1"/>
    <property type="molecule type" value="Genomic_DNA"/>
</dbReference>
<evidence type="ECO:0000313" key="1">
    <source>
        <dbReference type="EMBL" id="NMD87842.1"/>
    </source>
</evidence>
<accession>A0A848B448</accession>
<dbReference type="InterPro" id="IPR012902">
    <property type="entry name" value="N_methyl_site"/>
</dbReference>
<reference evidence="1 2" key="1">
    <citation type="submission" date="2020-04" db="EMBL/GenBank/DDBJ databases">
        <authorList>
            <person name="Hitch T.C.A."/>
            <person name="Wylensek D."/>
            <person name="Clavel T."/>
        </authorList>
    </citation>
    <scope>NUCLEOTIDE SEQUENCE [LARGE SCALE GENOMIC DNA]</scope>
    <source>
        <strain evidence="1 2">COR2-253-APC-1A</strain>
    </source>
</reference>
<dbReference type="AlphaFoldDB" id="A0A848B448"/>
<dbReference type="Proteomes" id="UP000576225">
    <property type="component" value="Unassembled WGS sequence"/>
</dbReference>
<dbReference type="Gene3D" id="3.30.700.10">
    <property type="entry name" value="Glycoprotein, Type 4 Pilin"/>
    <property type="match status" value="1"/>
</dbReference>